<evidence type="ECO:0000256" key="5">
    <source>
        <dbReference type="ARBA" id="ARBA00022801"/>
    </source>
</evidence>
<dbReference type="PANTHER" id="PTHR12147">
    <property type="entry name" value="METALLOPEPTIDASE M28 FAMILY MEMBER"/>
    <property type="match status" value="1"/>
</dbReference>
<dbReference type="GO" id="GO:0006508">
    <property type="term" value="P:proteolysis"/>
    <property type="evidence" value="ECO:0007669"/>
    <property type="project" value="UniProtKB-KW"/>
</dbReference>
<dbReference type="PATRIC" id="fig|1268635.3.peg.2830"/>
<dbReference type="AlphaFoldDB" id="W0BIR3"/>
<dbReference type="KEGG" id="lok:Loa_02759"/>
<keyword evidence="1 8" id="KW-0031">Aminopeptidase</keyword>
<evidence type="ECO:0000256" key="2">
    <source>
        <dbReference type="ARBA" id="ARBA00022670"/>
    </source>
</evidence>
<dbReference type="eggNOG" id="COG2234">
    <property type="taxonomic scope" value="Bacteria"/>
</dbReference>
<dbReference type="GO" id="GO:0004177">
    <property type="term" value="F:aminopeptidase activity"/>
    <property type="evidence" value="ECO:0007669"/>
    <property type="project" value="UniProtKB-KW"/>
</dbReference>
<evidence type="ECO:0000256" key="4">
    <source>
        <dbReference type="ARBA" id="ARBA00022729"/>
    </source>
</evidence>
<dbReference type="HOGENOM" id="CLU_025866_1_1_6"/>
<dbReference type="Pfam" id="PF04389">
    <property type="entry name" value="Peptidase_M28"/>
    <property type="match status" value="1"/>
</dbReference>
<dbReference type="GO" id="GO:0046872">
    <property type="term" value="F:metal ion binding"/>
    <property type="evidence" value="ECO:0007669"/>
    <property type="project" value="UniProtKB-KW"/>
</dbReference>
<evidence type="ECO:0000256" key="3">
    <source>
        <dbReference type="ARBA" id="ARBA00022723"/>
    </source>
</evidence>
<dbReference type="InterPro" id="IPR007484">
    <property type="entry name" value="Peptidase_M28"/>
</dbReference>
<keyword evidence="6" id="KW-0862">Zinc</keyword>
<evidence type="ECO:0000256" key="1">
    <source>
        <dbReference type="ARBA" id="ARBA00022438"/>
    </source>
</evidence>
<protein>
    <submittedName>
        <fullName evidence="8">Putative aminopeptidase</fullName>
    </submittedName>
</protein>
<keyword evidence="4" id="KW-0732">Signal</keyword>
<evidence type="ECO:0000313" key="8">
    <source>
        <dbReference type="EMBL" id="AHE68289.1"/>
    </source>
</evidence>
<keyword evidence="2" id="KW-0645">Protease</keyword>
<feature type="domain" description="Peptidase M28" evidence="7">
    <location>
        <begin position="22"/>
        <end position="210"/>
    </location>
</feature>
<dbReference type="Proteomes" id="UP000018838">
    <property type="component" value="Chromosome"/>
</dbReference>
<evidence type="ECO:0000256" key="6">
    <source>
        <dbReference type="ARBA" id="ARBA00022833"/>
    </source>
</evidence>
<keyword evidence="9" id="KW-1185">Reference proteome</keyword>
<dbReference type="RefSeq" id="WP_238551262.1">
    <property type="nucleotide sequence ID" value="NZ_CP004006.1"/>
</dbReference>
<dbReference type="EMBL" id="CP004006">
    <property type="protein sequence ID" value="AHE68289.1"/>
    <property type="molecule type" value="Genomic_DNA"/>
</dbReference>
<dbReference type="PANTHER" id="PTHR12147:SF56">
    <property type="entry name" value="AMINOPEPTIDASE YDR415C-RELATED"/>
    <property type="match status" value="1"/>
</dbReference>
<name>W0BIR3_9GAMM</name>
<evidence type="ECO:0000259" key="7">
    <source>
        <dbReference type="Pfam" id="PF04389"/>
    </source>
</evidence>
<accession>W0BIR3</accession>
<sequence>MTSGGRYRQPSLVTVIGKDIQAPAVILGAHMDTLGEHEHERMPGAGDDGSGSATAMEVARVLLASDFKLQRPIYIIWYAAEEQGLVGSQQVVRYFLNHAIPVHAAIQFDMTGFRNQPEDKTIWVFKDYTDKELSAFMTKLIQVYINVPVAYSKCGYGCSDHASWTEAGIPAAFPCETSFEAHNPYIHTPSDTLDLLNLEHMTNFTRLGLAFAIELAAA</sequence>
<gene>
    <name evidence="8" type="ORF">Loa_02759</name>
</gene>
<organism evidence="8 9">
    <name type="scientific">Legionella oakridgensis ATCC 33761 = DSM 21215</name>
    <dbReference type="NCBI Taxonomy" id="1268635"/>
    <lineage>
        <taxon>Bacteria</taxon>
        <taxon>Pseudomonadati</taxon>
        <taxon>Pseudomonadota</taxon>
        <taxon>Gammaproteobacteria</taxon>
        <taxon>Legionellales</taxon>
        <taxon>Legionellaceae</taxon>
        <taxon>Legionella</taxon>
    </lineage>
</organism>
<keyword evidence="3" id="KW-0479">Metal-binding</keyword>
<keyword evidence="5" id="KW-0378">Hydrolase</keyword>
<evidence type="ECO:0000313" key="9">
    <source>
        <dbReference type="Proteomes" id="UP000018838"/>
    </source>
</evidence>
<dbReference type="Gene3D" id="3.40.630.10">
    <property type="entry name" value="Zn peptidases"/>
    <property type="match status" value="1"/>
</dbReference>
<reference evidence="8 9" key="1">
    <citation type="journal article" date="2013" name="Int. J. Med. Microbiol.">
        <title>Legionella oakridgensis ATCC 33761 genome sequence and phenotypic characterization reveals its replication capacity in amoebae.</title>
        <authorList>
            <person name="Brzuszkiewicz E."/>
            <person name="Schulz T."/>
            <person name="Rydzewski K."/>
            <person name="Daniel R."/>
            <person name="Gillmaier N."/>
            <person name="Dittmann C."/>
            <person name="Holland G."/>
            <person name="Schunder E."/>
            <person name="Lautner M."/>
            <person name="Eisenreich W."/>
            <person name="Luck C."/>
            <person name="Heuner K."/>
        </authorList>
    </citation>
    <scope>NUCLEOTIDE SEQUENCE [LARGE SCALE GENOMIC DNA]</scope>
    <source>
        <strain>OR-10</strain>
        <strain evidence="9">ATCC 33761</strain>
    </source>
</reference>
<dbReference type="STRING" id="1268635.Loa_02759"/>
<dbReference type="GO" id="GO:0008235">
    <property type="term" value="F:metalloexopeptidase activity"/>
    <property type="evidence" value="ECO:0007669"/>
    <property type="project" value="InterPro"/>
</dbReference>
<dbReference type="InterPro" id="IPR045175">
    <property type="entry name" value="M28_fam"/>
</dbReference>
<proteinExistence type="predicted"/>
<dbReference type="SUPFAM" id="SSF53187">
    <property type="entry name" value="Zn-dependent exopeptidases"/>
    <property type="match status" value="1"/>
</dbReference>